<dbReference type="AlphaFoldDB" id="A0A243WF15"/>
<keyword evidence="3" id="KW-1185">Reference proteome</keyword>
<evidence type="ECO:0000313" key="2">
    <source>
        <dbReference type="EMBL" id="OUJ74080.1"/>
    </source>
</evidence>
<evidence type="ECO:0008006" key="4">
    <source>
        <dbReference type="Google" id="ProtNLM"/>
    </source>
</evidence>
<evidence type="ECO:0000313" key="3">
    <source>
        <dbReference type="Proteomes" id="UP000194873"/>
    </source>
</evidence>
<feature type="region of interest" description="Disordered" evidence="1">
    <location>
        <begin position="731"/>
        <end position="761"/>
    </location>
</feature>
<dbReference type="Gene3D" id="2.40.300.10">
    <property type="entry name" value="Head decoration protein D"/>
    <property type="match status" value="1"/>
</dbReference>
<organism evidence="2 3">
    <name type="scientific">Hymenobacter crusticola</name>
    <dbReference type="NCBI Taxonomy" id="1770526"/>
    <lineage>
        <taxon>Bacteria</taxon>
        <taxon>Pseudomonadati</taxon>
        <taxon>Bacteroidota</taxon>
        <taxon>Cytophagia</taxon>
        <taxon>Cytophagales</taxon>
        <taxon>Hymenobacteraceae</taxon>
        <taxon>Hymenobacter</taxon>
    </lineage>
</organism>
<comment type="caution">
    <text evidence="2">The sequence shown here is derived from an EMBL/GenBank/DDBJ whole genome shotgun (WGS) entry which is preliminary data.</text>
</comment>
<protein>
    <recommendedName>
        <fullName evidence="4">Peptidase S74 domain-containing protein</fullName>
    </recommendedName>
</protein>
<dbReference type="InterPro" id="IPR011004">
    <property type="entry name" value="Trimer_LpxA-like_sf"/>
</dbReference>
<dbReference type="SUPFAM" id="SSF51161">
    <property type="entry name" value="Trimeric LpxA-like enzymes"/>
    <property type="match status" value="1"/>
</dbReference>
<sequence>MLGTSWAAMAQVPQAMNYQGIARDEAGKLLQSKVISLRISVLAGGAQGAAVYTETHKAFTNAYGSFSLPVGRGQAVKGAFTDINWGSGNQYLQVEMDAAGGTNYKLMGASELLSVPYAFFAGTAARLSGETSAKGGPTIGLQGANGVPSQNWSLFGNSKSDPTTDKLGTTDLADLVIVTNDLERLRITSAGDVNIKTNLNVGNDFRVGRDAAIDRNALIGNDLTVKQNAYFNTVGGSTTSNGPFTVARTSATSLTGTLTVDQATTLKNTLSVNGATTLGSTLGVAGNTTITGNTVINGTTKLQNLAEATNVSSGALVVSGGTGIGGALYVGKSLSVYGNTALTGNLSVAGSSEFVDIVAKNNGTIGNNLTVKNALTVNKNLNVTAPSDASVAPLSVQVGDGSASKFSVGTNGRVTVKSTVDGADNDSNNYPVYVDAARNGMAIKVNSSGQSTNSDKNFIGFFDNGGLRGAVEGQNSADYASDPEFIAELVYQGVKVASLGVAIAATPFEVADIVWITADIAYYAAVQGIRGANIGVSYSSGSGDYAEWLTRLDPKEEINAGDIVGVQGGKITKDTRNAQQLLAVSTAPIVLGNMPKPGQEHLSEKVAFMGQIPVKVRGAVRDGDYIIPSGLYDGVGIAVAPSSMTADEYAKVIGRAWASADGAEEKLVNVVVGLNAGDVAKLLQQEVRERDNLKAMLSQNRALQEKNSQELTQLRKEVGHLQGLASKLSELQQATAKQPTKRRATKLARTKAPAGAVTLVR</sequence>
<accession>A0A243WF15</accession>
<proteinExistence type="predicted"/>
<dbReference type="Proteomes" id="UP000194873">
    <property type="component" value="Unassembled WGS sequence"/>
</dbReference>
<gene>
    <name evidence="2" type="ORF">BXP70_10075</name>
</gene>
<reference evidence="2 3" key="1">
    <citation type="submission" date="2017-01" db="EMBL/GenBank/DDBJ databases">
        <title>A new Hymenobacter.</title>
        <authorList>
            <person name="Liang Y."/>
            <person name="Feng F."/>
        </authorList>
    </citation>
    <scope>NUCLEOTIDE SEQUENCE [LARGE SCALE GENOMIC DNA]</scope>
    <source>
        <strain evidence="2">MIMBbqt21</strain>
    </source>
</reference>
<dbReference type="Gene3D" id="2.160.10.10">
    <property type="entry name" value="Hexapeptide repeat proteins"/>
    <property type="match status" value="1"/>
</dbReference>
<feature type="compositionally biased region" description="Basic residues" evidence="1">
    <location>
        <begin position="739"/>
        <end position="749"/>
    </location>
</feature>
<name>A0A243WF15_9BACT</name>
<evidence type="ECO:0000256" key="1">
    <source>
        <dbReference type="SAM" id="MobiDB-lite"/>
    </source>
</evidence>
<dbReference type="EMBL" id="MTSE01000004">
    <property type="protein sequence ID" value="OUJ74080.1"/>
    <property type="molecule type" value="Genomic_DNA"/>
</dbReference>